<feature type="transmembrane region" description="Helical" evidence="1">
    <location>
        <begin position="36"/>
        <end position="53"/>
    </location>
</feature>
<evidence type="ECO:0000313" key="2">
    <source>
        <dbReference type="EMBL" id="GJT26017.1"/>
    </source>
</evidence>
<dbReference type="EMBL" id="BQNB010014258">
    <property type="protein sequence ID" value="GJT26017.1"/>
    <property type="molecule type" value="Genomic_DNA"/>
</dbReference>
<accession>A0ABQ5CHJ3</accession>
<keyword evidence="3" id="KW-1185">Reference proteome</keyword>
<organism evidence="2 3">
    <name type="scientific">Tanacetum coccineum</name>
    <dbReference type="NCBI Taxonomy" id="301880"/>
    <lineage>
        <taxon>Eukaryota</taxon>
        <taxon>Viridiplantae</taxon>
        <taxon>Streptophyta</taxon>
        <taxon>Embryophyta</taxon>
        <taxon>Tracheophyta</taxon>
        <taxon>Spermatophyta</taxon>
        <taxon>Magnoliopsida</taxon>
        <taxon>eudicotyledons</taxon>
        <taxon>Gunneridae</taxon>
        <taxon>Pentapetalae</taxon>
        <taxon>asterids</taxon>
        <taxon>campanulids</taxon>
        <taxon>Asterales</taxon>
        <taxon>Asteraceae</taxon>
        <taxon>Asteroideae</taxon>
        <taxon>Anthemideae</taxon>
        <taxon>Anthemidinae</taxon>
        <taxon>Tanacetum</taxon>
    </lineage>
</organism>
<gene>
    <name evidence="2" type="ORF">Tco_0895954</name>
</gene>
<dbReference type="Proteomes" id="UP001151760">
    <property type="component" value="Unassembled WGS sequence"/>
</dbReference>
<reference evidence="2" key="1">
    <citation type="journal article" date="2022" name="Int. J. Mol. Sci.">
        <title>Draft Genome of Tanacetum Coccineum: Genomic Comparison of Closely Related Tanacetum-Family Plants.</title>
        <authorList>
            <person name="Yamashiro T."/>
            <person name="Shiraishi A."/>
            <person name="Nakayama K."/>
            <person name="Satake H."/>
        </authorList>
    </citation>
    <scope>NUCLEOTIDE SEQUENCE</scope>
</reference>
<proteinExistence type="predicted"/>
<protein>
    <submittedName>
        <fullName evidence="2">Uncharacterized protein</fullName>
    </submittedName>
</protein>
<name>A0ABQ5CHJ3_9ASTR</name>
<comment type="caution">
    <text evidence="2">The sequence shown here is derived from an EMBL/GenBank/DDBJ whole genome shotgun (WGS) entry which is preliminary data.</text>
</comment>
<reference evidence="2" key="2">
    <citation type="submission" date="2022-01" db="EMBL/GenBank/DDBJ databases">
        <authorList>
            <person name="Yamashiro T."/>
            <person name="Shiraishi A."/>
            <person name="Satake H."/>
            <person name="Nakayama K."/>
        </authorList>
    </citation>
    <scope>NUCLEOTIDE SEQUENCE</scope>
</reference>
<evidence type="ECO:0000313" key="3">
    <source>
        <dbReference type="Proteomes" id="UP001151760"/>
    </source>
</evidence>
<evidence type="ECO:0000256" key="1">
    <source>
        <dbReference type="SAM" id="Phobius"/>
    </source>
</evidence>
<keyword evidence="1" id="KW-0812">Transmembrane</keyword>
<keyword evidence="1" id="KW-1133">Transmembrane helix</keyword>
<sequence length="388" mass="44389">MRVPAPSALVSQATLDIVLIRFPFVFINVRVGSCRLLLLVVVGVVGIVGRIIVEKFGYVEIVVEVVIVEMKLVFGSRLSWVFPQADSEWGKTWAYAAEGESQIPLVVEKPPTNCEEMTRILGQIDKFEGHDFRLDERRKKLHILLTTLKKTSLRANTGDKGQGVRRVVFSGPFVKHEKQGLVLQRDCRRVKEITPMLVGSEKGLIGPIQDLRLLQMRGGYDSGCYNDVCKDRCWFRLSKGKRLEDLVIIQITRCHIEEKRFSLQSLDQKDIIPTVKNIKWDDEIKLDHNTYICLSSMEEDLDLIDVCNLVMRFWKRKQLMMRLVYYGKSYRVLLIYPGCKLLVAKYGFQRKMQVAGTIDQVQSTDGNQGFRQRKGLLTCLCTVAVSLN</sequence>
<keyword evidence="1" id="KW-0472">Membrane</keyword>